<evidence type="ECO:0000313" key="4">
    <source>
        <dbReference type="Proteomes" id="UP000231962"/>
    </source>
</evidence>
<gene>
    <name evidence="2" type="ORF">CH360_00830</name>
    <name evidence="3" type="ORF">CH373_00830</name>
</gene>
<dbReference type="EMBL" id="NPDY01000001">
    <property type="protein sequence ID" value="PJZ71097.1"/>
    <property type="molecule type" value="Genomic_DNA"/>
</dbReference>
<sequence length="60" mass="6690">MNTGQIDEKPESIPDSSRSGRIFPDSQKMGRLLDKFATALTTQNTNKIVVLSEHRNSTLD</sequence>
<comment type="caution">
    <text evidence="3">The sequence shown here is derived from an EMBL/GenBank/DDBJ whole genome shotgun (WGS) entry which is preliminary data.</text>
</comment>
<feature type="compositionally biased region" description="Basic and acidic residues" evidence="1">
    <location>
        <begin position="1"/>
        <end position="12"/>
    </location>
</feature>
<evidence type="ECO:0000313" key="3">
    <source>
        <dbReference type="EMBL" id="PJZ74629.1"/>
    </source>
</evidence>
<evidence type="ECO:0000313" key="5">
    <source>
        <dbReference type="Proteomes" id="UP000231990"/>
    </source>
</evidence>
<evidence type="ECO:0000313" key="2">
    <source>
        <dbReference type="EMBL" id="PJZ71097.1"/>
    </source>
</evidence>
<feature type="region of interest" description="Disordered" evidence="1">
    <location>
        <begin position="1"/>
        <end position="26"/>
    </location>
</feature>
<dbReference type="AlphaFoldDB" id="A0A2M9ZRN5"/>
<dbReference type="Proteomes" id="UP000231990">
    <property type="component" value="Unassembled WGS sequence"/>
</dbReference>
<accession>A0A2M9ZRN5</accession>
<protein>
    <submittedName>
        <fullName evidence="3">Uncharacterized protein</fullName>
    </submittedName>
</protein>
<organism evidence="3 5">
    <name type="scientific">Leptospira perolatii</name>
    <dbReference type="NCBI Taxonomy" id="2023191"/>
    <lineage>
        <taxon>Bacteria</taxon>
        <taxon>Pseudomonadati</taxon>
        <taxon>Spirochaetota</taxon>
        <taxon>Spirochaetia</taxon>
        <taxon>Leptospirales</taxon>
        <taxon>Leptospiraceae</taxon>
        <taxon>Leptospira</taxon>
    </lineage>
</organism>
<name>A0A2M9ZRN5_9LEPT</name>
<proteinExistence type="predicted"/>
<keyword evidence="4" id="KW-1185">Reference proteome</keyword>
<dbReference type="EMBL" id="NPDZ01000001">
    <property type="protein sequence ID" value="PJZ74629.1"/>
    <property type="molecule type" value="Genomic_DNA"/>
</dbReference>
<dbReference type="Proteomes" id="UP000231962">
    <property type="component" value="Unassembled WGS sequence"/>
</dbReference>
<evidence type="ECO:0000256" key="1">
    <source>
        <dbReference type="SAM" id="MobiDB-lite"/>
    </source>
</evidence>
<reference evidence="4 5" key="1">
    <citation type="submission" date="2017-07" db="EMBL/GenBank/DDBJ databases">
        <title>Leptospira spp. isolated from tropical soils.</title>
        <authorList>
            <person name="Thibeaux R."/>
            <person name="Iraola G."/>
            <person name="Ferres I."/>
            <person name="Bierque E."/>
            <person name="Girault D."/>
            <person name="Soupe-Gilbert M.-E."/>
            <person name="Picardeau M."/>
            <person name="Goarant C."/>
        </authorList>
    </citation>
    <scope>NUCLEOTIDE SEQUENCE [LARGE SCALE GENOMIC DNA]</scope>
    <source>
        <strain evidence="3 5">FH1-B-B1</strain>
        <strain evidence="2 4">FH1-B-C1</strain>
    </source>
</reference>